<dbReference type="Proteomes" id="UP000029878">
    <property type="component" value="Unassembled WGS sequence"/>
</dbReference>
<dbReference type="Gene3D" id="2.40.160.20">
    <property type="match status" value="1"/>
</dbReference>
<organism evidence="2 3">
    <name type="scientific">Helicobacter trogontum</name>
    <dbReference type="NCBI Taxonomy" id="50960"/>
    <lineage>
        <taxon>Bacteria</taxon>
        <taxon>Pseudomonadati</taxon>
        <taxon>Campylobacterota</taxon>
        <taxon>Epsilonproteobacteria</taxon>
        <taxon>Campylobacterales</taxon>
        <taxon>Helicobacteraceae</taxon>
        <taxon>Helicobacter</taxon>
    </lineage>
</organism>
<dbReference type="InterPro" id="IPR011250">
    <property type="entry name" value="OMP/PagP_B-barrel"/>
</dbReference>
<evidence type="ECO:0000256" key="1">
    <source>
        <dbReference type="SAM" id="SignalP"/>
    </source>
</evidence>
<dbReference type="PRINTS" id="PR01776">
    <property type="entry name" value="HPOMPFAMILY"/>
</dbReference>
<sequence>MCKKFGKIALIAAMACTSSFMVADEGNSSGSGSGFFVGINTGYTVSFDKTITTEVGTQSTTENSTTAPDHINVGVQLGYNYMFTNFLGLRGYVNYNYGFAHSHLKRTEQNQTTDDSRLISAHTVSGNIDVLLNFLNSDTFSFGVYAGVGFGYMTMSSTSRVSGNGTITNTITPEGNGFILPINAGLMLTANGHHRFELGFKIPTLGVKYVPASADPQNIETITTRNLITTIGYTYIF</sequence>
<evidence type="ECO:0000313" key="3">
    <source>
        <dbReference type="Proteomes" id="UP000029878"/>
    </source>
</evidence>
<dbReference type="EMBL" id="JRPL02000023">
    <property type="protein sequence ID" value="TLD81436.1"/>
    <property type="molecule type" value="Genomic_DNA"/>
</dbReference>
<gene>
    <name evidence="2" type="ORF">LS81_008255</name>
</gene>
<keyword evidence="1" id="KW-0732">Signal</keyword>
<name>A0A4U8S6L0_9HELI</name>
<evidence type="ECO:0000313" key="2">
    <source>
        <dbReference type="EMBL" id="TLD81436.1"/>
    </source>
</evidence>
<accession>A0A4U8S6L0</accession>
<dbReference type="InterPro" id="IPR002718">
    <property type="entry name" value="OMP_Helicobacter"/>
</dbReference>
<dbReference type="SUPFAM" id="SSF56925">
    <property type="entry name" value="OMPA-like"/>
    <property type="match status" value="1"/>
</dbReference>
<dbReference type="AlphaFoldDB" id="A0A4U8S6L0"/>
<dbReference type="OrthoDB" id="5319509at2"/>
<comment type="caution">
    <text evidence="2">The sequence shown here is derived from an EMBL/GenBank/DDBJ whole genome shotgun (WGS) entry which is preliminary data.</text>
</comment>
<feature type="signal peptide" evidence="1">
    <location>
        <begin position="1"/>
        <end position="23"/>
    </location>
</feature>
<dbReference type="Pfam" id="PF01856">
    <property type="entry name" value="HP_OMP"/>
    <property type="match status" value="1"/>
</dbReference>
<proteinExistence type="predicted"/>
<dbReference type="RefSeq" id="WP_034346270.1">
    <property type="nucleotide sequence ID" value="NZ_FZNG01000006.1"/>
</dbReference>
<reference evidence="2 3" key="1">
    <citation type="journal article" date="2014" name="Genome Announc.">
        <title>Draft genome sequences of eight enterohepatic helicobacter species isolated from both laboratory and wild rodents.</title>
        <authorList>
            <person name="Sheh A."/>
            <person name="Shen Z."/>
            <person name="Fox J.G."/>
        </authorList>
    </citation>
    <scope>NUCLEOTIDE SEQUENCE [LARGE SCALE GENOMIC DNA]</scope>
    <source>
        <strain evidence="2 3">ATCC 700114</strain>
    </source>
</reference>
<feature type="chain" id="PRO_5020956737" evidence="1">
    <location>
        <begin position="24"/>
        <end position="237"/>
    </location>
</feature>
<protein>
    <submittedName>
        <fullName evidence="2">Outer membrane beta-barrel protein</fullName>
    </submittedName>
</protein>